<dbReference type="VEuPathDB" id="FungiDB:CC77DRAFT_311236"/>
<dbReference type="EMBL" id="KV441470">
    <property type="protein sequence ID" value="OAG25292.1"/>
    <property type="molecule type" value="Genomic_DNA"/>
</dbReference>
<dbReference type="GeneID" id="29116800"/>
<sequence length="98" mass="11161">MGRRRQCGSIIRSSAKDIALHCLKIPFSANEQVKNFELAAPRNGSMIWGFFFLSQSPKSGSRRRHVLRVLFSLSLALLFLYLLLFLLYPVGFLNNMLA</sequence>
<dbReference type="Proteomes" id="UP000077248">
    <property type="component" value="Unassembled WGS sequence"/>
</dbReference>
<dbReference type="KEGG" id="aalt:CC77DRAFT_311236"/>
<gene>
    <name evidence="2" type="ORF">CC77DRAFT_311236</name>
</gene>
<evidence type="ECO:0000313" key="3">
    <source>
        <dbReference type="Proteomes" id="UP000077248"/>
    </source>
</evidence>
<keyword evidence="1" id="KW-0812">Transmembrane</keyword>
<keyword evidence="1" id="KW-1133">Transmembrane helix</keyword>
<protein>
    <submittedName>
        <fullName evidence="2">Uncharacterized protein</fullName>
    </submittedName>
</protein>
<organism evidence="2 3">
    <name type="scientific">Alternaria alternata</name>
    <name type="common">Alternaria rot fungus</name>
    <name type="synonym">Torula alternata</name>
    <dbReference type="NCBI Taxonomy" id="5599"/>
    <lineage>
        <taxon>Eukaryota</taxon>
        <taxon>Fungi</taxon>
        <taxon>Dikarya</taxon>
        <taxon>Ascomycota</taxon>
        <taxon>Pezizomycotina</taxon>
        <taxon>Dothideomycetes</taxon>
        <taxon>Pleosporomycetidae</taxon>
        <taxon>Pleosporales</taxon>
        <taxon>Pleosporineae</taxon>
        <taxon>Pleosporaceae</taxon>
        <taxon>Alternaria</taxon>
        <taxon>Alternaria sect. Alternaria</taxon>
        <taxon>Alternaria alternata complex</taxon>
    </lineage>
</organism>
<keyword evidence="3" id="KW-1185">Reference proteome</keyword>
<evidence type="ECO:0000313" key="2">
    <source>
        <dbReference type="EMBL" id="OAG25292.1"/>
    </source>
</evidence>
<keyword evidence="1" id="KW-0472">Membrane</keyword>
<accession>A0A177E213</accession>
<name>A0A177E213_ALTAL</name>
<evidence type="ECO:0000256" key="1">
    <source>
        <dbReference type="SAM" id="Phobius"/>
    </source>
</evidence>
<dbReference type="AlphaFoldDB" id="A0A177E213"/>
<dbReference type="RefSeq" id="XP_018390713.1">
    <property type="nucleotide sequence ID" value="XM_018531206.1"/>
</dbReference>
<reference evidence="2 3" key="1">
    <citation type="submission" date="2016-05" db="EMBL/GenBank/DDBJ databases">
        <title>Comparative analysis of secretome profiles of manganese(II)-oxidizing ascomycete fungi.</title>
        <authorList>
            <consortium name="DOE Joint Genome Institute"/>
            <person name="Zeiner C.A."/>
            <person name="Purvine S.O."/>
            <person name="Zink E.M."/>
            <person name="Wu S."/>
            <person name="Pasa-Tolic L."/>
            <person name="Chaput D.L."/>
            <person name="Haridas S."/>
            <person name="Grigoriev I.V."/>
            <person name="Santelli C.M."/>
            <person name="Hansel C.M."/>
        </authorList>
    </citation>
    <scope>NUCLEOTIDE SEQUENCE [LARGE SCALE GENOMIC DNA]</scope>
    <source>
        <strain evidence="2 3">SRC1lrK2f</strain>
    </source>
</reference>
<proteinExistence type="predicted"/>
<feature type="transmembrane region" description="Helical" evidence="1">
    <location>
        <begin position="66"/>
        <end position="88"/>
    </location>
</feature>